<evidence type="ECO:0000313" key="1">
    <source>
        <dbReference type="EMBL" id="GBM19269.1"/>
    </source>
</evidence>
<dbReference type="Proteomes" id="UP000499080">
    <property type="component" value="Unassembled WGS sequence"/>
</dbReference>
<gene>
    <name evidence="1" type="ORF">AVEN_259858_1</name>
</gene>
<keyword evidence="2" id="KW-1185">Reference proteome</keyword>
<reference evidence="1 2" key="1">
    <citation type="journal article" date="2019" name="Sci. Rep.">
        <title>Orb-weaving spider Araneus ventricosus genome elucidates the spidroin gene catalogue.</title>
        <authorList>
            <person name="Kono N."/>
            <person name="Nakamura H."/>
            <person name="Ohtoshi R."/>
            <person name="Moran D.A.P."/>
            <person name="Shinohara A."/>
            <person name="Yoshida Y."/>
            <person name="Fujiwara M."/>
            <person name="Mori M."/>
            <person name="Tomita M."/>
            <person name="Arakawa K."/>
        </authorList>
    </citation>
    <scope>NUCLEOTIDE SEQUENCE [LARGE SCALE GENOMIC DNA]</scope>
</reference>
<organism evidence="1 2">
    <name type="scientific">Araneus ventricosus</name>
    <name type="common">Orbweaver spider</name>
    <name type="synonym">Epeira ventricosa</name>
    <dbReference type="NCBI Taxonomy" id="182803"/>
    <lineage>
        <taxon>Eukaryota</taxon>
        <taxon>Metazoa</taxon>
        <taxon>Ecdysozoa</taxon>
        <taxon>Arthropoda</taxon>
        <taxon>Chelicerata</taxon>
        <taxon>Arachnida</taxon>
        <taxon>Araneae</taxon>
        <taxon>Araneomorphae</taxon>
        <taxon>Entelegynae</taxon>
        <taxon>Araneoidea</taxon>
        <taxon>Araneidae</taxon>
        <taxon>Araneus</taxon>
    </lineage>
</organism>
<protein>
    <submittedName>
        <fullName evidence="1">Uncharacterized protein</fullName>
    </submittedName>
</protein>
<accession>A0A4Y2DT13</accession>
<comment type="caution">
    <text evidence="1">The sequence shown here is derived from an EMBL/GenBank/DDBJ whole genome shotgun (WGS) entry which is preliminary data.</text>
</comment>
<dbReference type="AlphaFoldDB" id="A0A4Y2DT13"/>
<name>A0A4Y2DT13_ARAVE</name>
<proteinExistence type="predicted"/>
<dbReference type="EMBL" id="BGPR01000420">
    <property type="protein sequence ID" value="GBM19269.1"/>
    <property type="molecule type" value="Genomic_DNA"/>
</dbReference>
<evidence type="ECO:0000313" key="2">
    <source>
        <dbReference type="Proteomes" id="UP000499080"/>
    </source>
</evidence>
<sequence>MECRGGKVSGPEGLQVRNPIPLHICRVWRLWHVKTYVVDTSSRWCGAEVWSIGDPHRLTAVQKVHAAAAEGRLENECCLECHPYHLAKVQNCEVRPNIAFVWLRNGMLI</sequence>